<dbReference type="EMBL" id="JAWCUD010000011">
    <property type="protein sequence ID" value="MDU0204657.1"/>
    <property type="molecule type" value="Genomic_DNA"/>
</dbReference>
<reference evidence="1 2" key="1">
    <citation type="submission" date="2023-10" db="EMBL/GenBank/DDBJ databases">
        <title>Paenibacillus strain PFR10 Genome sequencing and assembly.</title>
        <authorList>
            <person name="Kim I."/>
        </authorList>
    </citation>
    <scope>NUCLEOTIDE SEQUENCE [LARGE SCALE GENOMIC DNA]</scope>
    <source>
        <strain evidence="1 2">PFR10</strain>
    </source>
</reference>
<accession>A0ABU3RLF3</accession>
<organism evidence="1 2">
    <name type="scientific">Paenibacillus violae</name>
    <dbReference type="NCBI Taxonomy" id="3077234"/>
    <lineage>
        <taxon>Bacteria</taxon>
        <taxon>Bacillati</taxon>
        <taxon>Bacillota</taxon>
        <taxon>Bacilli</taxon>
        <taxon>Bacillales</taxon>
        <taxon>Paenibacillaceae</taxon>
        <taxon>Paenibacillus</taxon>
    </lineage>
</organism>
<dbReference type="SUPFAM" id="SSF51905">
    <property type="entry name" value="FAD/NAD(P)-binding domain"/>
    <property type="match status" value="1"/>
</dbReference>
<dbReference type="InterPro" id="IPR005288">
    <property type="entry name" value="NadB"/>
</dbReference>
<evidence type="ECO:0000313" key="1">
    <source>
        <dbReference type="EMBL" id="MDU0204657.1"/>
    </source>
</evidence>
<dbReference type="Pfam" id="PF12831">
    <property type="entry name" value="FAD_oxidored"/>
    <property type="match status" value="1"/>
</dbReference>
<dbReference type="InterPro" id="IPR036188">
    <property type="entry name" value="FAD/NAD-bd_sf"/>
</dbReference>
<protein>
    <submittedName>
        <fullName evidence="1">FAD-dependent oxidoreductase</fullName>
    </submittedName>
</protein>
<name>A0ABU3RLF3_9BACL</name>
<dbReference type="PANTHER" id="PTHR42716">
    <property type="entry name" value="L-ASPARTATE OXIDASE"/>
    <property type="match status" value="1"/>
</dbReference>
<dbReference type="Gene3D" id="3.50.50.60">
    <property type="entry name" value="FAD/NAD(P)-binding domain"/>
    <property type="match status" value="1"/>
</dbReference>
<gene>
    <name evidence="1" type="ORF">RQP52_26575</name>
</gene>
<dbReference type="RefSeq" id="WP_315954641.1">
    <property type="nucleotide sequence ID" value="NZ_JAWCUD010000011.1"/>
</dbReference>
<keyword evidence="2" id="KW-1185">Reference proteome</keyword>
<proteinExistence type="predicted"/>
<comment type="caution">
    <text evidence="1">The sequence shown here is derived from an EMBL/GenBank/DDBJ whole genome shotgun (WGS) entry which is preliminary data.</text>
</comment>
<dbReference type="Proteomes" id="UP001260980">
    <property type="component" value="Unassembled WGS sequence"/>
</dbReference>
<dbReference type="PANTHER" id="PTHR42716:SF1">
    <property type="entry name" value="SLL0471 PROTEIN"/>
    <property type="match status" value="1"/>
</dbReference>
<dbReference type="PROSITE" id="PS51257">
    <property type="entry name" value="PROKAR_LIPOPROTEIN"/>
    <property type="match status" value="1"/>
</dbReference>
<sequence>MVKVERDLHVDIAIIGGGVGGCAAALAACRMDKNVYMTDEYDWIGGQLTSQAVPPDEHKWIEQFGCTRSYRKFRDEVREYYRQHYPLSEYGRSAYYLNPGNGGVSRLCAEPRVTHAVLQQMLAPFVNSGKLTIHTRSKIVKACRHGDEIQAVTVKRENGEKLTVHAPYFLDATECGDVLPLAEVDYVTGAESKSETNEPHALEGPADPHDIQAFTYCFAMDYIEGENHVIDKPEDYEFWRSIQAPFWPNLQLNWVSPDPKTLEPTEETLFPGTDKYPLFIYRRIVDKANFAAGAYTSDISLVNWAQNDYFLGNVYDVPEQLAEKHLHQAKQLSFSLLYWLQTEAPRPDGGVGYPGLRLRPDVVGTADGMAQAPYIRESRRIKAEFTVLEQHISAAIRGDQGAVEFPDSVGIGCYRIDLHPSMKGRNFLDISSLPFQIPLGSLIPKQVTNLLAACKNIGTTHITNGCYRLHPVEWNIGESAGYTAAFCLDQGMTPSEVRADAAKLKELQALLTANGIELAWPKIGAV</sequence>
<evidence type="ECO:0000313" key="2">
    <source>
        <dbReference type="Proteomes" id="UP001260980"/>
    </source>
</evidence>